<dbReference type="InterPro" id="IPR026906">
    <property type="entry name" value="LRR_5"/>
</dbReference>
<dbReference type="AlphaFoldDB" id="A0AAD9D9M7"/>
<proteinExistence type="predicted"/>
<accession>A0AAD9D9M7</accession>
<evidence type="ECO:0000313" key="1">
    <source>
        <dbReference type="EMBL" id="KAK1737924.1"/>
    </source>
</evidence>
<dbReference type="Gene3D" id="3.80.10.10">
    <property type="entry name" value="Ribonuclease Inhibitor"/>
    <property type="match status" value="1"/>
</dbReference>
<dbReference type="Proteomes" id="UP001224775">
    <property type="component" value="Unassembled WGS sequence"/>
</dbReference>
<name>A0AAD9D9M7_9STRA</name>
<dbReference type="Pfam" id="PF13306">
    <property type="entry name" value="LRR_5"/>
    <property type="match status" value="1"/>
</dbReference>
<organism evidence="1 2">
    <name type="scientific">Skeletonema marinoi</name>
    <dbReference type="NCBI Taxonomy" id="267567"/>
    <lineage>
        <taxon>Eukaryota</taxon>
        <taxon>Sar</taxon>
        <taxon>Stramenopiles</taxon>
        <taxon>Ochrophyta</taxon>
        <taxon>Bacillariophyta</taxon>
        <taxon>Coscinodiscophyceae</taxon>
        <taxon>Thalassiosirophycidae</taxon>
        <taxon>Thalassiosirales</taxon>
        <taxon>Skeletonemataceae</taxon>
        <taxon>Skeletonema</taxon>
        <taxon>Skeletonema marinoi-dohrnii complex</taxon>
    </lineage>
</organism>
<gene>
    <name evidence="1" type="ORF">QTG54_011218</name>
</gene>
<dbReference type="EMBL" id="JATAAI010000022">
    <property type="protein sequence ID" value="KAK1737924.1"/>
    <property type="molecule type" value="Genomic_DNA"/>
</dbReference>
<sequence length="171" mass="18917">MADAFLGCKALTRIKFGDKLESFRERAFLACRSLERITIPLKDGMISDNAFQGCGNLKHVDLVEGAILHETIAALLLEEWKNDMKEEMASIKQILSTTPAGNVFGDVGGKVEAIRVWIGSVLHKTIHYKAQHQSYLNEAATTLQLALPNDIVIKNVLPFLELPSYTFGGED</sequence>
<keyword evidence="2" id="KW-1185">Reference proteome</keyword>
<protein>
    <submittedName>
        <fullName evidence="1">Leucine-rich repeat domain-containing protein</fullName>
    </submittedName>
</protein>
<reference evidence="1" key="1">
    <citation type="submission" date="2023-06" db="EMBL/GenBank/DDBJ databases">
        <title>Survivors Of The Sea: Transcriptome response of Skeletonema marinoi to long-term dormancy.</title>
        <authorList>
            <person name="Pinder M.I.M."/>
            <person name="Kourtchenko O."/>
            <person name="Robertson E.K."/>
            <person name="Larsson T."/>
            <person name="Maumus F."/>
            <person name="Osuna-Cruz C.M."/>
            <person name="Vancaester E."/>
            <person name="Stenow R."/>
            <person name="Vandepoele K."/>
            <person name="Ploug H."/>
            <person name="Bruchert V."/>
            <person name="Godhe A."/>
            <person name="Topel M."/>
        </authorList>
    </citation>
    <scope>NUCLEOTIDE SEQUENCE</scope>
    <source>
        <strain evidence="1">R05AC</strain>
    </source>
</reference>
<dbReference type="InterPro" id="IPR032675">
    <property type="entry name" value="LRR_dom_sf"/>
</dbReference>
<comment type="caution">
    <text evidence="1">The sequence shown here is derived from an EMBL/GenBank/DDBJ whole genome shotgun (WGS) entry which is preliminary data.</text>
</comment>
<evidence type="ECO:0000313" key="2">
    <source>
        <dbReference type="Proteomes" id="UP001224775"/>
    </source>
</evidence>